<gene>
    <name evidence="11" type="ORF">niasHT_017981</name>
</gene>
<dbReference type="PANTHER" id="PTHR45886">
    <property type="entry name" value="NUCLEAR HORMONE RECEPTOR FAMILY-RELATED-RELATED"/>
    <property type="match status" value="1"/>
</dbReference>
<protein>
    <recommendedName>
        <fullName evidence="10">Nuclear receptor domain-containing protein</fullName>
    </recommendedName>
</protein>
<organism evidence="11 12">
    <name type="scientific">Heterodera trifolii</name>
    <dbReference type="NCBI Taxonomy" id="157864"/>
    <lineage>
        <taxon>Eukaryota</taxon>
        <taxon>Metazoa</taxon>
        <taxon>Ecdysozoa</taxon>
        <taxon>Nematoda</taxon>
        <taxon>Chromadorea</taxon>
        <taxon>Rhabditida</taxon>
        <taxon>Tylenchina</taxon>
        <taxon>Tylenchomorpha</taxon>
        <taxon>Tylenchoidea</taxon>
        <taxon>Heteroderidae</taxon>
        <taxon>Heteroderinae</taxon>
        <taxon>Heterodera</taxon>
    </lineage>
</organism>
<dbReference type="SMART" id="SM00399">
    <property type="entry name" value="ZnF_C4"/>
    <property type="match status" value="1"/>
</dbReference>
<dbReference type="Proteomes" id="UP001620626">
    <property type="component" value="Unassembled WGS sequence"/>
</dbReference>
<proteinExistence type="inferred from homology"/>
<dbReference type="PROSITE" id="PS51030">
    <property type="entry name" value="NUCLEAR_REC_DBD_2"/>
    <property type="match status" value="1"/>
</dbReference>
<dbReference type="EMBL" id="JBICBT010000466">
    <property type="protein sequence ID" value="KAL3112614.1"/>
    <property type="molecule type" value="Genomic_DNA"/>
</dbReference>
<evidence type="ECO:0000256" key="8">
    <source>
        <dbReference type="ARBA" id="ARBA00023170"/>
    </source>
</evidence>
<keyword evidence="4" id="KW-0862">Zinc</keyword>
<keyword evidence="9" id="KW-0539">Nucleus</keyword>
<evidence type="ECO:0000256" key="4">
    <source>
        <dbReference type="ARBA" id="ARBA00022833"/>
    </source>
</evidence>
<dbReference type="InterPro" id="IPR001628">
    <property type="entry name" value="Znf_hrmn_rcpt"/>
</dbReference>
<keyword evidence="8" id="KW-0675">Receptor</keyword>
<accession>A0ABD2LDX9</accession>
<comment type="caution">
    <text evidence="11">The sequence shown here is derived from an EMBL/GenBank/DDBJ whole genome shotgun (WGS) entry which is preliminary data.</text>
</comment>
<dbReference type="Gene3D" id="3.30.50.10">
    <property type="entry name" value="Erythroid Transcription Factor GATA-1, subunit A"/>
    <property type="match status" value="1"/>
</dbReference>
<evidence type="ECO:0000256" key="7">
    <source>
        <dbReference type="ARBA" id="ARBA00023163"/>
    </source>
</evidence>
<dbReference type="PRINTS" id="PR00047">
    <property type="entry name" value="STROIDFINGER"/>
</dbReference>
<evidence type="ECO:0000256" key="2">
    <source>
        <dbReference type="ARBA" id="ARBA00022723"/>
    </source>
</evidence>
<evidence type="ECO:0000256" key="5">
    <source>
        <dbReference type="ARBA" id="ARBA00023015"/>
    </source>
</evidence>
<comment type="similarity">
    <text evidence="1">Belongs to the nuclear hormone receptor family.</text>
</comment>
<feature type="domain" description="Nuclear receptor" evidence="10">
    <location>
        <begin position="39"/>
        <end position="110"/>
    </location>
</feature>
<evidence type="ECO:0000313" key="12">
    <source>
        <dbReference type="Proteomes" id="UP001620626"/>
    </source>
</evidence>
<evidence type="ECO:0000256" key="1">
    <source>
        <dbReference type="ARBA" id="ARBA00005993"/>
    </source>
</evidence>
<keyword evidence="3" id="KW-0863">Zinc-finger</keyword>
<name>A0ABD2LDX9_9BILA</name>
<dbReference type="GO" id="GO:0008270">
    <property type="term" value="F:zinc ion binding"/>
    <property type="evidence" value="ECO:0007669"/>
    <property type="project" value="UniProtKB-KW"/>
</dbReference>
<evidence type="ECO:0000256" key="3">
    <source>
        <dbReference type="ARBA" id="ARBA00022771"/>
    </source>
</evidence>
<keyword evidence="5" id="KW-0805">Transcription regulation</keyword>
<keyword evidence="2" id="KW-0479">Metal-binding</keyword>
<dbReference type="GO" id="GO:0003677">
    <property type="term" value="F:DNA binding"/>
    <property type="evidence" value="ECO:0007669"/>
    <property type="project" value="UniProtKB-KW"/>
</dbReference>
<reference evidence="11 12" key="1">
    <citation type="submission" date="2024-10" db="EMBL/GenBank/DDBJ databases">
        <authorList>
            <person name="Kim D."/>
        </authorList>
    </citation>
    <scope>NUCLEOTIDE SEQUENCE [LARGE SCALE GENOMIC DNA]</scope>
    <source>
        <strain evidence="11">BH-2024</strain>
    </source>
</reference>
<sequence>MENWQQNKIHRTEIIVQKTEQQNKTNNNYHGQGRPKCQLSNCKICGRQCLYSFYGVKSCESCKQFFRRVVTKQILFTCPRRNGFGNMAKCRGCRLDKCLMAGMNPTLINVPQSDKFKQFLANLEKRKRSAMLMQKIIKLVLRQLRTGNCGPDNCGRQLRTTIADRTFADDNCGRQLRTVLLRTTIADDNCGPYFCGRQLRTVLLRTTIADDNCGPYFCGRQLRTTIADRTFADDNCGPYFCGRQLRTTIADRTFADDNCGRQLRTVLLRTTIADDNCGPMRSSPNGKQH</sequence>
<evidence type="ECO:0000256" key="6">
    <source>
        <dbReference type="ARBA" id="ARBA00023125"/>
    </source>
</evidence>
<evidence type="ECO:0000256" key="9">
    <source>
        <dbReference type="ARBA" id="ARBA00023242"/>
    </source>
</evidence>
<evidence type="ECO:0000313" key="11">
    <source>
        <dbReference type="EMBL" id="KAL3112614.1"/>
    </source>
</evidence>
<dbReference type="PANTHER" id="PTHR45886:SF18">
    <property type="entry name" value="NR LBD DOMAIN-CONTAINING PROTEIN-RELATED"/>
    <property type="match status" value="1"/>
</dbReference>
<keyword evidence="12" id="KW-1185">Reference proteome</keyword>
<dbReference type="InterPro" id="IPR013088">
    <property type="entry name" value="Znf_NHR/GATA"/>
</dbReference>
<dbReference type="AlphaFoldDB" id="A0ABD2LDX9"/>
<keyword evidence="6" id="KW-0238">DNA-binding</keyword>
<evidence type="ECO:0000259" key="10">
    <source>
        <dbReference type="PROSITE" id="PS51030"/>
    </source>
</evidence>
<dbReference type="Pfam" id="PF00105">
    <property type="entry name" value="zf-C4"/>
    <property type="match status" value="1"/>
</dbReference>
<dbReference type="SUPFAM" id="SSF57716">
    <property type="entry name" value="Glucocorticoid receptor-like (DNA-binding domain)"/>
    <property type="match status" value="1"/>
</dbReference>
<keyword evidence="7" id="KW-0804">Transcription</keyword>